<feature type="transmembrane region" description="Helical" evidence="1">
    <location>
        <begin position="119"/>
        <end position="141"/>
    </location>
</feature>
<dbReference type="AlphaFoldDB" id="A0AB73T5Z6"/>
<protein>
    <submittedName>
        <fullName evidence="3">Spore maturation protein B</fullName>
    </submittedName>
</protein>
<evidence type="ECO:0000256" key="1">
    <source>
        <dbReference type="SAM" id="Phobius"/>
    </source>
</evidence>
<dbReference type="Pfam" id="PF07670">
    <property type="entry name" value="Gate"/>
    <property type="match status" value="1"/>
</dbReference>
<dbReference type="EMBL" id="QGGY01000004">
    <property type="protein sequence ID" value="PWJ76851.1"/>
    <property type="molecule type" value="Genomic_DNA"/>
</dbReference>
<gene>
    <name evidence="3" type="ORF">C7383_104300</name>
</gene>
<feature type="transmembrane region" description="Helical" evidence="1">
    <location>
        <begin position="6"/>
        <end position="25"/>
    </location>
</feature>
<comment type="caution">
    <text evidence="3">The sequence shown here is derived from an EMBL/GenBank/DDBJ whole genome shotgun (WGS) entry which is preliminary data.</text>
</comment>
<sequence length="176" mass="19199">MDFLIFLSTYIIPFILLYVIGYGLLQKRNIYETFIKGAVDGFQTVIKIMPTLIGLMVGVGILRASGFLDMVSNVLGMFLNRAGFPSQLVPVTIVRMFSSSAATGLVLDIFKEYGPDSLIGTMTSIMMGCTETIFYTMSVYFMTAKVKKTRYTLTGALAATLAGIVASVILARGVRL</sequence>
<organism evidence="3 4">
    <name type="scientific">Murimonas intestini</name>
    <dbReference type="NCBI Taxonomy" id="1337051"/>
    <lineage>
        <taxon>Bacteria</taxon>
        <taxon>Bacillati</taxon>
        <taxon>Bacillota</taxon>
        <taxon>Clostridia</taxon>
        <taxon>Lachnospirales</taxon>
        <taxon>Lachnospiraceae</taxon>
        <taxon>Murimonas</taxon>
    </lineage>
</organism>
<dbReference type="GO" id="GO:0005886">
    <property type="term" value="C:plasma membrane"/>
    <property type="evidence" value="ECO:0007669"/>
    <property type="project" value="TreeGrafter"/>
</dbReference>
<reference evidence="3 4" key="1">
    <citation type="submission" date="2018-05" db="EMBL/GenBank/DDBJ databases">
        <authorList>
            <person name="Goeker M."/>
            <person name="Huntemann M."/>
            <person name="Clum A."/>
            <person name="Pillay M."/>
            <person name="Palaniappan K."/>
            <person name="Varghese N."/>
            <person name="Mikhailova N."/>
            <person name="Stamatis D."/>
            <person name="Reddy T."/>
            <person name="Daum C."/>
            <person name="Shapiro N."/>
            <person name="Ivanova N."/>
            <person name="Kyrpides N."/>
            <person name="Woyke T."/>
        </authorList>
    </citation>
    <scope>NUCLEOTIDE SEQUENCE [LARGE SCALE GENOMIC DNA]</scope>
    <source>
        <strain evidence="3 4">DSM 26524</strain>
    </source>
</reference>
<keyword evidence="1" id="KW-0812">Transmembrane</keyword>
<keyword evidence="4" id="KW-1185">Reference proteome</keyword>
<evidence type="ECO:0000313" key="3">
    <source>
        <dbReference type="EMBL" id="PWJ76851.1"/>
    </source>
</evidence>
<dbReference type="InterPro" id="IPR052549">
    <property type="entry name" value="SpmB"/>
</dbReference>
<dbReference type="Proteomes" id="UP000245412">
    <property type="component" value="Unassembled WGS sequence"/>
</dbReference>
<evidence type="ECO:0000313" key="4">
    <source>
        <dbReference type="Proteomes" id="UP000245412"/>
    </source>
</evidence>
<feature type="domain" description="Nucleoside transporter/FeoB GTPase Gate" evidence="2">
    <location>
        <begin position="45"/>
        <end position="144"/>
    </location>
</feature>
<accession>A0AB73T5Z6</accession>
<evidence type="ECO:0000259" key="2">
    <source>
        <dbReference type="Pfam" id="PF07670"/>
    </source>
</evidence>
<feature type="transmembrane region" description="Helical" evidence="1">
    <location>
        <begin position="153"/>
        <end position="171"/>
    </location>
</feature>
<dbReference type="PANTHER" id="PTHR35793:SF2">
    <property type="entry name" value="INNER MEMBRANE PROTEIN YJIG"/>
    <property type="match status" value="1"/>
</dbReference>
<dbReference type="RefSeq" id="WP_109626039.1">
    <property type="nucleotide sequence ID" value="NZ_CABJAT010000013.1"/>
</dbReference>
<keyword evidence="1" id="KW-1133">Transmembrane helix</keyword>
<name>A0AB73T5Z6_9FIRM</name>
<proteinExistence type="predicted"/>
<keyword evidence="1" id="KW-0472">Membrane</keyword>
<dbReference type="InterPro" id="IPR011642">
    <property type="entry name" value="Gate_dom"/>
</dbReference>
<feature type="transmembrane region" description="Helical" evidence="1">
    <location>
        <begin position="45"/>
        <end position="68"/>
    </location>
</feature>
<dbReference type="PANTHER" id="PTHR35793">
    <property type="entry name" value="INNER MEMBRANE PROTEIN YJIG"/>
    <property type="match status" value="1"/>
</dbReference>